<evidence type="ECO:0000256" key="1">
    <source>
        <dbReference type="ARBA" id="ARBA00001974"/>
    </source>
</evidence>
<keyword evidence="2" id="KW-0349">Heme</keyword>
<evidence type="ECO:0000256" key="4">
    <source>
        <dbReference type="ARBA" id="ARBA00022723"/>
    </source>
</evidence>
<keyword evidence="7" id="KW-0408">Iron</keyword>
<dbReference type="PANTHER" id="PTHR19370:SF185">
    <property type="entry name" value="NADH-CYTOCHROME B5 REDUCTASE"/>
    <property type="match status" value="1"/>
</dbReference>
<protein>
    <recommendedName>
        <fullName evidence="12">Cytochrome-b5 reductase</fullName>
    </recommendedName>
</protein>
<dbReference type="InterPro" id="IPR018506">
    <property type="entry name" value="Cyt_B5_heme-BS"/>
</dbReference>
<dbReference type="Gene3D" id="3.10.120.10">
    <property type="entry name" value="Cytochrome b5-like heme/steroid binding domain"/>
    <property type="match status" value="1"/>
</dbReference>
<gene>
    <name evidence="10" type="ORF">ANN_15896</name>
</gene>
<evidence type="ECO:0000313" key="11">
    <source>
        <dbReference type="Proteomes" id="UP001148838"/>
    </source>
</evidence>
<dbReference type="PROSITE" id="PS00191">
    <property type="entry name" value="CYTOCHROME_B5_1"/>
    <property type="match status" value="1"/>
</dbReference>
<organism evidence="10 11">
    <name type="scientific">Periplaneta americana</name>
    <name type="common">American cockroach</name>
    <name type="synonym">Blatta americana</name>
    <dbReference type="NCBI Taxonomy" id="6978"/>
    <lineage>
        <taxon>Eukaryota</taxon>
        <taxon>Metazoa</taxon>
        <taxon>Ecdysozoa</taxon>
        <taxon>Arthropoda</taxon>
        <taxon>Hexapoda</taxon>
        <taxon>Insecta</taxon>
        <taxon>Pterygota</taxon>
        <taxon>Neoptera</taxon>
        <taxon>Polyneoptera</taxon>
        <taxon>Dictyoptera</taxon>
        <taxon>Blattodea</taxon>
        <taxon>Blattoidea</taxon>
        <taxon>Blattidae</taxon>
        <taxon>Blattinae</taxon>
        <taxon>Periplaneta</taxon>
    </lineage>
</organism>
<dbReference type="InterPro" id="IPR008333">
    <property type="entry name" value="Cbr1-like_FAD-bd_dom"/>
</dbReference>
<dbReference type="SUPFAM" id="SSF49764">
    <property type="entry name" value="HSP20-like chaperones"/>
    <property type="match status" value="1"/>
</dbReference>
<proteinExistence type="predicted"/>
<comment type="cofactor">
    <cofactor evidence="1">
        <name>FAD</name>
        <dbReference type="ChEBI" id="CHEBI:57692"/>
    </cofactor>
</comment>
<dbReference type="CDD" id="cd06183">
    <property type="entry name" value="cyt_b5_reduct_like"/>
    <property type="match status" value="1"/>
</dbReference>
<dbReference type="Gene3D" id="2.40.30.10">
    <property type="entry name" value="Translation factors"/>
    <property type="match status" value="1"/>
</dbReference>
<dbReference type="SUPFAM" id="SSF63380">
    <property type="entry name" value="Riboflavin synthase domain-like"/>
    <property type="match status" value="1"/>
</dbReference>
<keyword evidence="4" id="KW-0479">Metal-binding</keyword>
<accession>A0ABQ8SHH8</accession>
<dbReference type="SUPFAM" id="SSF55856">
    <property type="entry name" value="Cytochrome b5-like heme/steroid binding domain"/>
    <property type="match status" value="1"/>
</dbReference>
<dbReference type="Gene3D" id="2.60.40.790">
    <property type="match status" value="1"/>
</dbReference>
<dbReference type="Gene3D" id="3.40.50.80">
    <property type="entry name" value="Nucleotide-binding domain of ferredoxin-NADP reductase (FNR) module"/>
    <property type="match status" value="1"/>
</dbReference>
<evidence type="ECO:0008006" key="12">
    <source>
        <dbReference type="Google" id="ProtNLM"/>
    </source>
</evidence>
<evidence type="ECO:0000256" key="6">
    <source>
        <dbReference type="ARBA" id="ARBA00023002"/>
    </source>
</evidence>
<feature type="domain" description="Cytochrome b5 heme-binding" evidence="8">
    <location>
        <begin position="115"/>
        <end position="198"/>
    </location>
</feature>
<dbReference type="Pfam" id="PF00175">
    <property type="entry name" value="NAD_binding_1"/>
    <property type="match status" value="1"/>
</dbReference>
<dbReference type="InterPro" id="IPR001199">
    <property type="entry name" value="Cyt_B5-like_heme/steroid-bd"/>
</dbReference>
<dbReference type="EMBL" id="JAJSOF020000027">
    <property type="protein sequence ID" value="KAJ4433586.1"/>
    <property type="molecule type" value="Genomic_DNA"/>
</dbReference>
<evidence type="ECO:0000259" key="8">
    <source>
        <dbReference type="PROSITE" id="PS50255"/>
    </source>
</evidence>
<dbReference type="InterPro" id="IPR017927">
    <property type="entry name" value="FAD-bd_FR_type"/>
</dbReference>
<dbReference type="SMART" id="SM01117">
    <property type="entry name" value="Cyt-b5"/>
    <property type="match status" value="1"/>
</dbReference>
<dbReference type="InterPro" id="IPR039261">
    <property type="entry name" value="FNR_nucleotide-bd"/>
</dbReference>
<evidence type="ECO:0000256" key="7">
    <source>
        <dbReference type="ARBA" id="ARBA00023004"/>
    </source>
</evidence>
<evidence type="ECO:0000256" key="3">
    <source>
        <dbReference type="ARBA" id="ARBA00022630"/>
    </source>
</evidence>
<dbReference type="InterPro" id="IPR036400">
    <property type="entry name" value="Cyt_B5-like_heme/steroid_sf"/>
</dbReference>
<dbReference type="Pfam" id="PF00173">
    <property type="entry name" value="Cyt-b5"/>
    <property type="match status" value="1"/>
</dbReference>
<dbReference type="InterPro" id="IPR017938">
    <property type="entry name" value="Riboflavin_synthase-like_b-brl"/>
</dbReference>
<dbReference type="Proteomes" id="UP001148838">
    <property type="component" value="Unassembled WGS sequence"/>
</dbReference>
<dbReference type="InterPro" id="IPR001834">
    <property type="entry name" value="CBR-like"/>
</dbReference>
<keyword evidence="3" id="KW-0285">Flavoprotein</keyword>
<feature type="domain" description="FAD-binding FR-type" evidence="9">
    <location>
        <begin position="344"/>
        <end position="455"/>
    </location>
</feature>
<evidence type="ECO:0000256" key="5">
    <source>
        <dbReference type="ARBA" id="ARBA00022827"/>
    </source>
</evidence>
<dbReference type="SUPFAM" id="SSF52343">
    <property type="entry name" value="Ferredoxin reductase-like, C-terminal NADP-linked domain"/>
    <property type="match status" value="1"/>
</dbReference>
<dbReference type="PANTHER" id="PTHR19370">
    <property type="entry name" value="NADH-CYTOCHROME B5 REDUCTASE"/>
    <property type="match status" value="1"/>
</dbReference>
<dbReference type="PROSITE" id="PS51384">
    <property type="entry name" value="FAD_FR"/>
    <property type="match status" value="1"/>
</dbReference>
<evidence type="ECO:0000256" key="2">
    <source>
        <dbReference type="ARBA" id="ARBA00022617"/>
    </source>
</evidence>
<dbReference type="PRINTS" id="PR00406">
    <property type="entry name" value="CYTB5RDTASE"/>
</dbReference>
<dbReference type="Pfam" id="PF00970">
    <property type="entry name" value="FAD_binding_6"/>
    <property type="match status" value="1"/>
</dbReference>
<sequence>MNTTKCSTPQPSFMETIRIAFADRQVDNAIQMTPEAATESPSFTAIQNNWGNKHNPFSSVIRQNAECSHAFGACAGLRGEETIDPVRVDRLVVPRGSDAVVWMLRPRRDGAPGDDRTVNHEQLLDYRKIYFANVAKCTFYYEFAGSVYNVTHYMDFHPGGKEELMRGVGKDGTDLFNQIHPWVNYESLLQKCRVGRLVQGRPPPPSFVDRLFPKKSKARLPVLSEVAQGPQKNTRMPSTPSMTMDWFQQMATVTLQFFTKGAVPQTRVMLCSSHRDLIINIKLDKFLHVTHIVLEDNVCWPAKVKINYETGTVEVQFTKEKSVMWKGLGDLQEDNGQVREVQQEPYDSLEVVGMCKVNHNTQLLLLRHKLRVHVTVPIGYSVPVLADINDVEIVRSYTPVAAAMEDKFLPSEWSPDCLCLMVKECPGGQMSPYLCSLKPGDVLKIGQPVGSLRLSAMDGASQLCLLSAGSGFTPMIQIILWALGSGRKKRFFTMMHHVQYLTRSVRNAHPLPYCSRPDCQKVNVLCYNLKERDIMWQEQLEALAGTDSRFSVTHILIEPDSDWRGPTGELTLEILQSIVQKDSFVCVCGPDSFRKAAVRYCNEIETLANILESCQHGELLRNSRRHNIRKLIAQALRKRSFEVHEEVHCVASEGGGITVVTSGEVA</sequence>
<dbReference type="InterPro" id="IPR008978">
    <property type="entry name" value="HSP20-like_chaperone"/>
</dbReference>
<keyword evidence="6" id="KW-0560">Oxidoreductase</keyword>
<keyword evidence="5" id="KW-0274">FAD</keyword>
<comment type="caution">
    <text evidence="10">The sequence shown here is derived from an EMBL/GenBank/DDBJ whole genome shotgun (WGS) entry which is preliminary data.</text>
</comment>
<name>A0ABQ8SHH8_PERAM</name>
<evidence type="ECO:0000313" key="10">
    <source>
        <dbReference type="EMBL" id="KAJ4433586.1"/>
    </source>
</evidence>
<dbReference type="InterPro" id="IPR001433">
    <property type="entry name" value="OxRdtase_FAD/NAD-bd"/>
</dbReference>
<reference evidence="10 11" key="1">
    <citation type="journal article" date="2022" name="Allergy">
        <title>Genome assembly and annotation of Periplaneta americana reveal a comprehensive cockroach allergen profile.</title>
        <authorList>
            <person name="Wang L."/>
            <person name="Xiong Q."/>
            <person name="Saelim N."/>
            <person name="Wang L."/>
            <person name="Nong W."/>
            <person name="Wan A.T."/>
            <person name="Shi M."/>
            <person name="Liu X."/>
            <person name="Cao Q."/>
            <person name="Hui J.H.L."/>
            <person name="Sookrung N."/>
            <person name="Leung T.F."/>
            <person name="Tungtrongchitr A."/>
            <person name="Tsui S.K.W."/>
        </authorList>
    </citation>
    <scope>NUCLEOTIDE SEQUENCE [LARGE SCALE GENOMIC DNA]</scope>
    <source>
        <strain evidence="10">PWHHKU_190912</strain>
    </source>
</reference>
<evidence type="ECO:0000259" key="9">
    <source>
        <dbReference type="PROSITE" id="PS51384"/>
    </source>
</evidence>
<keyword evidence="11" id="KW-1185">Reference proteome</keyword>
<dbReference type="PROSITE" id="PS50255">
    <property type="entry name" value="CYTOCHROME_B5_2"/>
    <property type="match status" value="1"/>
</dbReference>